<dbReference type="Proteomes" id="UP000183810">
    <property type="component" value="Chromosome"/>
</dbReference>
<proteinExistence type="predicted"/>
<dbReference type="InterPro" id="IPR036390">
    <property type="entry name" value="WH_DNA-bd_sf"/>
</dbReference>
<evidence type="ECO:0000313" key="4">
    <source>
        <dbReference type="Proteomes" id="UP000183810"/>
    </source>
</evidence>
<dbReference type="CDD" id="cd02440">
    <property type="entry name" value="AdoMet_MTases"/>
    <property type="match status" value="1"/>
</dbReference>
<dbReference type="SUPFAM" id="SSF53335">
    <property type="entry name" value="S-adenosyl-L-methionine-dependent methyltransferases"/>
    <property type="match status" value="1"/>
</dbReference>
<dbReference type="SUPFAM" id="SSF46785">
    <property type="entry name" value="Winged helix' DNA-binding domain"/>
    <property type="match status" value="1"/>
</dbReference>
<protein>
    <submittedName>
        <fullName evidence="3">Transcriptional regulator</fullName>
    </submittedName>
</protein>
<dbReference type="KEGG" id="nsl:BOX37_25215"/>
<dbReference type="Gene3D" id="3.40.50.150">
    <property type="entry name" value="Vaccinia Virus protein VP39"/>
    <property type="match status" value="1"/>
</dbReference>
<gene>
    <name evidence="3" type="ORF">BOX37_25215</name>
</gene>
<feature type="domain" description="S-adenosylmethionine-dependent methyltransferase Rv2258c-like winged HTH" evidence="2">
    <location>
        <begin position="29"/>
        <end position="103"/>
    </location>
</feature>
<accession>A0A1J0W3A3</accession>
<keyword evidence="4" id="KW-1185">Reference proteome</keyword>
<dbReference type="InterPro" id="IPR029063">
    <property type="entry name" value="SAM-dependent_MTases_sf"/>
</dbReference>
<dbReference type="Pfam" id="PF13847">
    <property type="entry name" value="Methyltransf_31"/>
    <property type="match status" value="1"/>
</dbReference>
<sequence>MTSLDHSAAVDPAAVEAFAGTMIEMLDHASAALMISMGHQVGLFDAMAAAPGATSARLAASADLDERYVREWLGAVTTAGIVDYDPGTATYTLPPAHAASLTRAAGPDNLARVMQFIAQLGEVEPKIVERFRTGGGLSYEDYGRFHALMAEESAEVFDAALLDVILPLAPGLPERLRAGIDVADIACGSGHALNLMAAAFPASRFTGYDFSADAVEVGMAEAKAMGLTNVAFVVQDVAELHAPESCDLITVFDAVHDQAHPARVLANIADALRAGGVFLMVDIHASSMLEENIDLPLGPFLYTVSTMHCMSVSLGQGGDGLGTVWGEQRALSMLADAGFTEVATSHVDGDPLNTYYIARKS</sequence>
<dbReference type="Pfam" id="PF21320">
    <property type="entry name" value="WHD_Rv2258c"/>
    <property type="match status" value="1"/>
</dbReference>
<evidence type="ECO:0000313" key="3">
    <source>
        <dbReference type="EMBL" id="APE38721.1"/>
    </source>
</evidence>
<name>A0A1J0W3A3_9NOCA</name>
<evidence type="ECO:0000259" key="2">
    <source>
        <dbReference type="Pfam" id="PF21320"/>
    </source>
</evidence>
<organism evidence="3 4">
    <name type="scientific">Nocardia mangyaensis</name>
    <dbReference type="NCBI Taxonomy" id="2213200"/>
    <lineage>
        <taxon>Bacteria</taxon>
        <taxon>Bacillati</taxon>
        <taxon>Actinomycetota</taxon>
        <taxon>Actinomycetes</taxon>
        <taxon>Mycobacteriales</taxon>
        <taxon>Nocardiaceae</taxon>
        <taxon>Nocardia</taxon>
    </lineage>
</organism>
<dbReference type="RefSeq" id="WP_071931881.1">
    <property type="nucleotide sequence ID" value="NZ_CP018082.1"/>
</dbReference>
<dbReference type="EMBL" id="CP018082">
    <property type="protein sequence ID" value="APE38721.1"/>
    <property type="molecule type" value="Genomic_DNA"/>
</dbReference>
<dbReference type="InterPro" id="IPR036388">
    <property type="entry name" value="WH-like_DNA-bd_sf"/>
</dbReference>
<dbReference type="AlphaFoldDB" id="A0A1J0W3A3"/>
<dbReference type="InterPro" id="IPR053173">
    <property type="entry name" value="SAM-binding_MTase"/>
</dbReference>
<dbReference type="PANTHER" id="PTHR45128:SF1">
    <property type="entry name" value="S-ADENOSYLMETHIONINE-DEPENDENT METHYLTRANSFERASE RV2258C"/>
    <property type="match status" value="1"/>
</dbReference>
<feature type="domain" description="Methyltransferase" evidence="1">
    <location>
        <begin position="178"/>
        <end position="291"/>
    </location>
</feature>
<evidence type="ECO:0000259" key="1">
    <source>
        <dbReference type="Pfam" id="PF13847"/>
    </source>
</evidence>
<reference evidence="3" key="1">
    <citation type="submission" date="2016-11" db="EMBL/GenBank/DDBJ databases">
        <authorList>
            <person name="Jaros S."/>
            <person name="Januszkiewicz K."/>
            <person name="Wedrychowicz H."/>
        </authorList>
    </citation>
    <scope>NUCLEOTIDE SEQUENCE [LARGE SCALE GENOMIC DNA]</scope>
    <source>
        <strain evidence="3">Y48</strain>
    </source>
</reference>
<dbReference type="Gene3D" id="1.10.10.10">
    <property type="entry name" value="Winged helix-like DNA-binding domain superfamily/Winged helix DNA-binding domain"/>
    <property type="match status" value="1"/>
</dbReference>
<dbReference type="OrthoDB" id="9801363at2"/>
<dbReference type="InterPro" id="IPR048711">
    <property type="entry name" value="WHD_Rv2258c"/>
</dbReference>
<dbReference type="InterPro" id="IPR025714">
    <property type="entry name" value="Methyltranfer_dom"/>
</dbReference>
<dbReference type="PANTHER" id="PTHR45128">
    <property type="entry name" value="METHYLTRANSFERASE TYPE 11"/>
    <property type="match status" value="1"/>
</dbReference>